<organism evidence="1 2">
    <name type="scientific">Xanthomonas perforans</name>
    <dbReference type="NCBI Taxonomy" id="442694"/>
    <lineage>
        <taxon>Bacteria</taxon>
        <taxon>Pseudomonadati</taxon>
        <taxon>Pseudomonadota</taxon>
        <taxon>Gammaproteobacteria</taxon>
        <taxon>Lysobacterales</taxon>
        <taxon>Lysobacteraceae</taxon>
        <taxon>Xanthomonas</taxon>
    </lineage>
</organism>
<reference evidence="1 2" key="1">
    <citation type="submission" date="2019-11" db="EMBL/GenBank/DDBJ databases">
        <title>Genome-resolved metagenomics to study the prevalence of co-infection and intraspecific heterogeneity among plant pathogen metapopulations.</title>
        <authorList>
            <person name="Newberry E."/>
            <person name="Bhandari R."/>
            <person name="Kemble J."/>
            <person name="Sikora E."/>
            <person name="Potnis N."/>
        </authorList>
    </citation>
    <scope>NUCLEOTIDE SEQUENCE [LARGE SCALE GENOMIC DNA]</scope>
    <source>
        <strain evidence="1">Xp_Tom_Tuscaloosa_18b</strain>
    </source>
</reference>
<feature type="non-terminal residue" evidence="1">
    <location>
        <position position="1"/>
    </location>
</feature>
<feature type="non-terminal residue" evidence="1">
    <location>
        <position position="90"/>
    </location>
</feature>
<dbReference type="EMBL" id="JAAGYU010002273">
    <property type="protein sequence ID" value="NEL81136.1"/>
    <property type="molecule type" value="Genomic_DNA"/>
</dbReference>
<gene>
    <name evidence="1" type="ORF">G3W61_33305</name>
</gene>
<protein>
    <submittedName>
        <fullName evidence="1">Uncharacterized protein</fullName>
    </submittedName>
</protein>
<comment type="caution">
    <text evidence="1">The sequence shown here is derived from an EMBL/GenBank/DDBJ whole genome shotgun (WGS) entry which is preliminary data.</text>
</comment>
<dbReference type="Proteomes" id="UP000471082">
    <property type="component" value="Unassembled WGS sequence"/>
</dbReference>
<accession>A0A7X5N498</accession>
<evidence type="ECO:0000313" key="1">
    <source>
        <dbReference type="EMBL" id="NEL81136.1"/>
    </source>
</evidence>
<dbReference type="Gene3D" id="2.60.40.10">
    <property type="entry name" value="Immunoglobulins"/>
    <property type="match status" value="1"/>
</dbReference>
<sequence length="90" mass="10448">IVVFDPAMMRPNLRRPQLLIERVSLRRGEREMDVTNKAPLQVQDGDRDLHIVARMPTFTSPESTSYRFRLSGYDPDWIDVGATGERLFSR</sequence>
<dbReference type="AlphaFoldDB" id="A0A7X5N498"/>
<proteinExistence type="predicted"/>
<evidence type="ECO:0000313" key="2">
    <source>
        <dbReference type="Proteomes" id="UP000471082"/>
    </source>
</evidence>
<dbReference type="InterPro" id="IPR013783">
    <property type="entry name" value="Ig-like_fold"/>
</dbReference>
<name>A0A7X5N498_XANPE</name>